<reference evidence="2" key="1">
    <citation type="submission" date="2009-02" db="EMBL/GenBank/DDBJ databases">
        <title>Annotation of Streptomyces viridochromogenes strain DSM 40736.</title>
        <authorList>
            <consortium name="The Broad Institute Genome Sequencing Platform"/>
            <consortium name="Broad Institute Microbial Sequencing Center"/>
            <person name="Fischbach M."/>
            <person name="Godfrey P."/>
            <person name="Ward D."/>
            <person name="Young S."/>
            <person name="Zeng Q."/>
            <person name="Koehrsen M."/>
            <person name="Alvarado L."/>
            <person name="Berlin A.M."/>
            <person name="Bochicchio J."/>
            <person name="Borenstein D."/>
            <person name="Chapman S.B."/>
            <person name="Chen Z."/>
            <person name="Engels R."/>
            <person name="Freedman E."/>
            <person name="Gellesch M."/>
            <person name="Goldberg J."/>
            <person name="Griggs A."/>
            <person name="Gujja S."/>
            <person name="Heilman E.R."/>
            <person name="Heiman D.I."/>
            <person name="Hepburn T.A."/>
            <person name="Howarth C."/>
            <person name="Jen D."/>
            <person name="Larson L."/>
            <person name="Lewis B."/>
            <person name="Mehta T."/>
            <person name="Park D."/>
            <person name="Pearson M."/>
            <person name="Richards J."/>
            <person name="Roberts A."/>
            <person name="Saif S."/>
            <person name="Shea T.D."/>
            <person name="Shenoy N."/>
            <person name="Sisk P."/>
            <person name="Stolte C."/>
            <person name="Sykes S.N."/>
            <person name="Thomson T."/>
            <person name="Walk T."/>
            <person name="White J."/>
            <person name="Yandava C."/>
            <person name="Straight P."/>
            <person name="Clardy J."/>
            <person name="Hung D."/>
            <person name="Kolter R."/>
            <person name="Mekalanos J."/>
            <person name="Walker S."/>
            <person name="Walsh C.T."/>
            <person name="Wieland-Brown L.C."/>
            <person name="Haas B."/>
            <person name="Nusbaum C."/>
            <person name="Birren B."/>
        </authorList>
    </citation>
    <scope>NUCLEOTIDE SEQUENCE [LARGE SCALE GENOMIC DNA]</scope>
    <source>
        <strain evidence="2">DSM 40736 / JCM 4977 / BCRC 1201 / Tue 494</strain>
    </source>
</reference>
<name>D9X1B3_STRVT</name>
<accession>D9X1B3</accession>
<evidence type="ECO:0000313" key="2">
    <source>
        <dbReference type="Proteomes" id="UP000004184"/>
    </source>
</evidence>
<dbReference type="Proteomes" id="UP000004184">
    <property type="component" value="Unassembled WGS sequence"/>
</dbReference>
<dbReference type="HOGENOM" id="CLU_1991500_0_0_11"/>
<dbReference type="STRING" id="591159.SSQG_04069"/>
<evidence type="ECO:0000313" key="1">
    <source>
        <dbReference type="EMBL" id="EFL33551.1"/>
    </source>
</evidence>
<sequence length="125" mass="13410">MAGFYRLWSGSNGSRCSSYAGALRRSFASDGRLVVTSAAAGSLPVWHATALRTASSDAALRAATWVRPHVAVLGVPATGGPRRLTVHRPHAARRFALRHFVAPCRVVEEQPCLRVLTDACRPTGF</sequence>
<proteinExistence type="predicted"/>
<gene>
    <name evidence="1" type="ORF">SSQG_04069</name>
</gene>
<keyword evidence="2" id="KW-1185">Reference proteome</keyword>
<protein>
    <submittedName>
        <fullName evidence="1">Predicted protein</fullName>
    </submittedName>
</protein>
<dbReference type="AlphaFoldDB" id="D9X1B3"/>
<organism evidence="1 2">
    <name type="scientific">Streptomyces viridochromogenes (strain DSM 40736 / JCM 4977 / BCRC 1201 / Tue 494)</name>
    <dbReference type="NCBI Taxonomy" id="591159"/>
    <lineage>
        <taxon>Bacteria</taxon>
        <taxon>Bacillati</taxon>
        <taxon>Actinomycetota</taxon>
        <taxon>Actinomycetes</taxon>
        <taxon>Kitasatosporales</taxon>
        <taxon>Streptomycetaceae</taxon>
        <taxon>Streptomyces</taxon>
    </lineage>
</organism>
<dbReference type="EMBL" id="GG657757">
    <property type="protein sequence ID" value="EFL33551.1"/>
    <property type="molecule type" value="Genomic_DNA"/>
</dbReference>